<protein>
    <recommendedName>
        <fullName evidence="4">Outer membrane protein beta-barrel domain-containing protein</fullName>
    </recommendedName>
</protein>
<feature type="chain" id="PRO_5045048019" description="Outer membrane protein beta-barrel domain-containing protein" evidence="1">
    <location>
        <begin position="29"/>
        <end position="196"/>
    </location>
</feature>
<dbReference type="Proteomes" id="UP000613030">
    <property type="component" value="Unassembled WGS sequence"/>
</dbReference>
<evidence type="ECO:0000256" key="1">
    <source>
        <dbReference type="SAM" id="SignalP"/>
    </source>
</evidence>
<comment type="caution">
    <text evidence="2">The sequence shown here is derived from an EMBL/GenBank/DDBJ whole genome shotgun (WGS) entry which is preliminary data.</text>
</comment>
<dbReference type="EMBL" id="JAERRB010000005">
    <property type="protein sequence ID" value="MBL0743021.1"/>
    <property type="molecule type" value="Genomic_DNA"/>
</dbReference>
<proteinExistence type="predicted"/>
<evidence type="ECO:0008006" key="4">
    <source>
        <dbReference type="Google" id="ProtNLM"/>
    </source>
</evidence>
<keyword evidence="1" id="KW-0732">Signal</keyword>
<evidence type="ECO:0000313" key="3">
    <source>
        <dbReference type="Proteomes" id="UP000613030"/>
    </source>
</evidence>
<accession>A0ABS1KUB2</accession>
<name>A0ABS1KUB2_9BACT</name>
<gene>
    <name evidence="2" type="ORF">JI741_17460</name>
</gene>
<feature type="signal peptide" evidence="1">
    <location>
        <begin position="1"/>
        <end position="28"/>
    </location>
</feature>
<organism evidence="2 3">
    <name type="scientific">Chryseolinea lacunae</name>
    <dbReference type="NCBI Taxonomy" id="2801331"/>
    <lineage>
        <taxon>Bacteria</taxon>
        <taxon>Pseudomonadati</taxon>
        <taxon>Bacteroidota</taxon>
        <taxon>Cytophagia</taxon>
        <taxon>Cytophagales</taxon>
        <taxon>Fulvivirgaceae</taxon>
        <taxon>Chryseolinea</taxon>
    </lineage>
</organism>
<keyword evidence="3" id="KW-1185">Reference proteome</keyword>
<reference evidence="2 3" key="1">
    <citation type="submission" date="2021-01" db="EMBL/GenBank/DDBJ databases">
        <title>Chryseolinea sp. Jin1 Genome sequencing and assembly.</title>
        <authorList>
            <person name="Kim I."/>
        </authorList>
    </citation>
    <scope>NUCLEOTIDE SEQUENCE [LARGE SCALE GENOMIC DNA]</scope>
    <source>
        <strain evidence="2 3">Jin1</strain>
    </source>
</reference>
<sequence>MKKLNAVHGAFIFLTILLPALVSQNVCAQMDSTQRPQPNRCNLAVGAGQFGDDWGISAELTTPTFWNKALALRFKGSTYWLECYKARQDHWAPYRMVSVSLVYKFRITADAGTYVAYVEAGPFTILPDERYSTQKHVEGFSAAVGAELFFRQCPRVPVCYFLALGASACKASADTLDGEPRYGEGLTFVNGFRFYF</sequence>
<evidence type="ECO:0000313" key="2">
    <source>
        <dbReference type="EMBL" id="MBL0743021.1"/>
    </source>
</evidence>
<dbReference type="RefSeq" id="WP_202011858.1">
    <property type="nucleotide sequence ID" value="NZ_JAERRB010000005.1"/>
</dbReference>